<evidence type="ECO:0000313" key="3">
    <source>
        <dbReference type="Proteomes" id="UP000218811"/>
    </source>
</evidence>
<keyword evidence="3" id="KW-1185">Reference proteome</keyword>
<reference evidence="2 3" key="1">
    <citation type="journal article" date="2012" name="Science">
        <title>The Paleozoic origin of enzymatic lignin decomposition reconstructed from 31 fungal genomes.</title>
        <authorList>
            <person name="Floudas D."/>
            <person name="Binder M."/>
            <person name="Riley R."/>
            <person name="Barry K."/>
            <person name="Blanchette R.A."/>
            <person name="Henrissat B."/>
            <person name="Martinez A.T."/>
            <person name="Otillar R."/>
            <person name="Spatafora J.W."/>
            <person name="Yadav J.S."/>
            <person name="Aerts A."/>
            <person name="Benoit I."/>
            <person name="Boyd A."/>
            <person name="Carlson A."/>
            <person name="Copeland A."/>
            <person name="Coutinho P.M."/>
            <person name="de Vries R.P."/>
            <person name="Ferreira P."/>
            <person name="Findley K."/>
            <person name="Foster B."/>
            <person name="Gaskell J."/>
            <person name="Glotzer D."/>
            <person name="Gorecki P."/>
            <person name="Heitman J."/>
            <person name="Hesse C."/>
            <person name="Hori C."/>
            <person name="Igarashi K."/>
            <person name="Jurgens J.A."/>
            <person name="Kallen N."/>
            <person name="Kersten P."/>
            <person name="Kohler A."/>
            <person name="Kuees U."/>
            <person name="Kumar T.K.A."/>
            <person name="Kuo A."/>
            <person name="LaButti K."/>
            <person name="Larrondo L.F."/>
            <person name="Lindquist E."/>
            <person name="Ling A."/>
            <person name="Lombard V."/>
            <person name="Lucas S."/>
            <person name="Lundell T."/>
            <person name="Martin R."/>
            <person name="McLaughlin D.J."/>
            <person name="Morgenstern I."/>
            <person name="Morin E."/>
            <person name="Murat C."/>
            <person name="Nagy L.G."/>
            <person name="Nolan M."/>
            <person name="Ohm R.A."/>
            <person name="Patyshakuliyeva A."/>
            <person name="Rokas A."/>
            <person name="Ruiz-Duenas F.J."/>
            <person name="Sabat G."/>
            <person name="Salamov A."/>
            <person name="Samejima M."/>
            <person name="Schmutz J."/>
            <person name="Slot J.C."/>
            <person name="St John F."/>
            <person name="Stenlid J."/>
            <person name="Sun H."/>
            <person name="Sun S."/>
            <person name="Syed K."/>
            <person name="Tsang A."/>
            <person name="Wiebenga A."/>
            <person name="Young D."/>
            <person name="Pisabarro A."/>
            <person name="Eastwood D.C."/>
            <person name="Martin F."/>
            <person name="Cullen D."/>
            <person name="Grigoriev I.V."/>
            <person name="Hibbett D.S."/>
        </authorList>
    </citation>
    <scope>NUCLEOTIDE SEQUENCE [LARGE SCALE GENOMIC DNA]</scope>
    <source>
        <strain evidence="2 3">MD-104</strain>
    </source>
</reference>
<protein>
    <submittedName>
        <fullName evidence="2">Uncharacterized protein</fullName>
    </submittedName>
</protein>
<accession>A0A2H3JCS3</accession>
<dbReference type="Proteomes" id="UP000218811">
    <property type="component" value="Unassembled WGS sequence"/>
</dbReference>
<evidence type="ECO:0000256" key="1">
    <source>
        <dbReference type="SAM" id="MobiDB-lite"/>
    </source>
</evidence>
<name>A0A2H3JCS3_WOLCO</name>
<feature type="compositionally biased region" description="Polar residues" evidence="1">
    <location>
        <begin position="62"/>
        <end position="74"/>
    </location>
</feature>
<sequence length="239" mass="25464">MAAGHPSPYAHPAGSLRQRQRPRTSGRPNGKGNRPSHSTQPQATATDPPAYQTQWRAKAHSRQGNPPHTESNGSAVCLNNRATPSADRALTGRAAGTPQGSEAASDAQSPASIRSAGSQRSSATPNPEYPAKVLTRGGGGIIKSPFQQFSQESESDAQRSRLRTHRQTAIDPPGQRRRHRLSSKGGGQGNKVSEGHNRKKAKKANLWERNAHVGLGQPRTRHHAQSGRSGHPSVTVPLA</sequence>
<gene>
    <name evidence="2" type="ORF">WOLCODRAFT_159492</name>
</gene>
<evidence type="ECO:0000313" key="2">
    <source>
        <dbReference type="EMBL" id="PCH36529.1"/>
    </source>
</evidence>
<proteinExistence type="predicted"/>
<feature type="compositionally biased region" description="Polar residues" evidence="1">
    <location>
        <begin position="35"/>
        <end position="55"/>
    </location>
</feature>
<feature type="region of interest" description="Disordered" evidence="1">
    <location>
        <begin position="1"/>
        <end position="239"/>
    </location>
</feature>
<feature type="compositionally biased region" description="Polar residues" evidence="1">
    <location>
        <begin position="98"/>
        <end position="125"/>
    </location>
</feature>
<dbReference type="AlphaFoldDB" id="A0A2H3JCS3"/>
<organism evidence="2 3">
    <name type="scientific">Wolfiporia cocos (strain MD-104)</name>
    <name type="common">Brown rot fungus</name>
    <dbReference type="NCBI Taxonomy" id="742152"/>
    <lineage>
        <taxon>Eukaryota</taxon>
        <taxon>Fungi</taxon>
        <taxon>Dikarya</taxon>
        <taxon>Basidiomycota</taxon>
        <taxon>Agaricomycotina</taxon>
        <taxon>Agaricomycetes</taxon>
        <taxon>Polyporales</taxon>
        <taxon>Phaeolaceae</taxon>
        <taxon>Wolfiporia</taxon>
    </lineage>
</organism>
<dbReference type="EMBL" id="KB467884">
    <property type="protein sequence ID" value="PCH36529.1"/>
    <property type="molecule type" value="Genomic_DNA"/>
</dbReference>